<dbReference type="RefSeq" id="WP_090745947.1">
    <property type="nucleotide sequence ID" value="NZ_FMVT01000010.1"/>
</dbReference>
<evidence type="ECO:0000256" key="1">
    <source>
        <dbReference type="SAM" id="MobiDB-lite"/>
    </source>
</evidence>
<evidence type="ECO:0000313" key="3">
    <source>
        <dbReference type="Proteomes" id="UP000199502"/>
    </source>
</evidence>
<keyword evidence="3" id="KW-1185">Reference proteome</keyword>
<protein>
    <submittedName>
        <fullName evidence="2">Uncharacterized protein</fullName>
    </submittedName>
</protein>
<dbReference type="EMBL" id="FMVT01000010">
    <property type="protein sequence ID" value="SCY80853.1"/>
    <property type="molecule type" value="Genomic_DNA"/>
</dbReference>
<name>A0A1G5IXN9_9RHOB</name>
<feature type="region of interest" description="Disordered" evidence="1">
    <location>
        <begin position="93"/>
        <end position="128"/>
    </location>
</feature>
<reference evidence="2 3" key="1">
    <citation type="submission" date="2016-10" db="EMBL/GenBank/DDBJ databases">
        <authorList>
            <person name="de Groot N.N."/>
        </authorList>
    </citation>
    <scope>NUCLEOTIDE SEQUENCE [LARGE SCALE GENOMIC DNA]</scope>
    <source>
        <strain evidence="2 3">CGMCC 1.8925</strain>
    </source>
</reference>
<feature type="compositionally biased region" description="Acidic residues" evidence="1">
    <location>
        <begin position="98"/>
        <end position="108"/>
    </location>
</feature>
<accession>A0A1G5IXN9</accession>
<dbReference type="Proteomes" id="UP000199502">
    <property type="component" value="Unassembled WGS sequence"/>
</dbReference>
<dbReference type="AlphaFoldDB" id="A0A1G5IXN9"/>
<proteinExistence type="predicted"/>
<evidence type="ECO:0000313" key="2">
    <source>
        <dbReference type="EMBL" id="SCY80853.1"/>
    </source>
</evidence>
<gene>
    <name evidence="2" type="ORF">SAMN05660710_02854</name>
</gene>
<organism evidence="2 3">
    <name type="scientific">Paracoccus tibetensis</name>
    <dbReference type="NCBI Taxonomy" id="336292"/>
    <lineage>
        <taxon>Bacteria</taxon>
        <taxon>Pseudomonadati</taxon>
        <taxon>Pseudomonadota</taxon>
        <taxon>Alphaproteobacteria</taxon>
        <taxon>Rhodobacterales</taxon>
        <taxon>Paracoccaceae</taxon>
        <taxon>Paracoccus</taxon>
    </lineage>
</organism>
<sequence>MNRRDPLTSKRALMARIQTEGIEAAFEALMDVCKDKKAPAPARATAGTSIFRAGGLMSNKPEVLDKPPEEMSAAEIVARINELEAKRNGLLAGIYSDVSDDDQDDDDNDERRGEGEGDDDQTPNDLFG</sequence>